<dbReference type="SUPFAM" id="SSF110849">
    <property type="entry name" value="ParB/Sulfiredoxin"/>
    <property type="match status" value="1"/>
</dbReference>
<dbReference type="AlphaFoldDB" id="A0A7V8JTH2"/>
<dbReference type="Gene3D" id="3.90.1530.30">
    <property type="match status" value="1"/>
</dbReference>
<dbReference type="SUPFAM" id="SSF109709">
    <property type="entry name" value="KorB DNA-binding domain-like"/>
    <property type="match status" value="1"/>
</dbReference>
<sequence length="654" mass="70803">MTTATAITTLTTSAAKLTGRFDTLDRSRIRPSKTNPRKTFDGNFIKELSVNIGEHGLAMLPLVRPVPPDPDFPGTDHEIVAGEQRFRATGLLDWKELPVYIRELTDKQALEIQVIENLKRKDLHPLEEAEGFEQLMKKHGYTVDTLADEIKHSKAYIYASLKLLALCDGARKSFLAGKVIQSVALLIARIPSSKLQIQAIEEVGATKDRDAMSARNASAHIQRNFMTNLKDAPFDKKKGDLLPKVGACTNCPKRSGNAPELFSDVQGADVCTDTACFSDKRRAWSEIQLMKAKEANREVIEDPKKAKEIFPHQHSRSSLGKGFKSLDTTCYDDPKYRTFGQLAKAAGINPTVVLNPYTGDTVEVIRESDAKAAMKEAGIEKKPANAAEKAAIKRAQIITKYRTRALEQISEQVAVAGPTLEDWKFVAFKTLCELDNNNLRKWIKQLEWDISLAAYESRAALKAKVESLDAGTLASLIFRTIIFPLTQASSYWNVEDPQALKDICDRYQVSLTKLKAEATREEASAAKAKKPAAKANAAKKVASPVTKPTPAVNSKPKVSTMATTAKPKAPAAKKASPKVTGTAPAKTKAPVPGSSSKTDVAPAATAADESAIAGGSGTPHLIGGDSSAVSQAKAAWPFSTPKKTEGDAPAGDNE</sequence>
<feature type="region of interest" description="Disordered" evidence="3">
    <location>
        <begin position="523"/>
        <end position="654"/>
    </location>
</feature>
<evidence type="ECO:0000259" key="4">
    <source>
        <dbReference type="SMART" id="SM00470"/>
    </source>
</evidence>
<dbReference type="Gene3D" id="1.10.10.2830">
    <property type="match status" value="1"/>
</dbReference>
<protein>
    <submittedName>
        <fullName evidence="5">Chromosome-partitioning protein Spo0J</fullName>
    </submittedName>
</protein>
<keyword evidence="2" id="KW-0159">Chromosome partition</keyword>
<evidence type="ECO:0000313" key="6">
    <source>
        <dbReference type="Proteomes" id="UP000462435"/>
    </source>
</evidence>
<proteinExistence type="inferred from homology"/>
<dbReference type="InterPro" id="IPR036086">
    <property type="entry name" value="ParB/Sulfiredoxin_sf"/>
</dbReference>
<dbReference type="PANTHER" id="PTHR33375">
    <property type="entry name" value="CHROMOSOME-PARTITIONING PROTEIN PARB-RELATED"/>
    <property type="match status" value="1"/>
</dbReference>
<dbReference type="Proteomes" id="UP000462435">
    <property type="component" value="Unassembled WGS sequence"/>
</dbReference>
<dbReference type="SMART" id="SM00470">
    <property type="entry name" value="ParB"/>
    <property type="match status" value="1"/>
</dbReference>
<comment type="similarity">
    <text evidence="1">Belongs to the ParB family.</text>
</comment>
<feature type="compositionally biased region" description="Low complexity" evidence="3">
    <location>
        <begin position="565"/>
        <end position="578"/>
    </location>
</feature>
<feature type="domain" description="ParB-like N-terminal" evidence="4">
    <location>
        <begin position="22"/>
        <end position="118"/>
    </location>
</feature>
<feature type="compositionally biased region" description="Low complexity" evidence="3">
    <location>
        <begin position="533"/>
        <end position="542"/>
    </location>
</feature>
<dbReference type="Pfam" id="PF02195">
    <property type="entry name" value="ParB_N"/>
    <property type="match status" value="1"/>
</dbReference>
<dbReference type="GO" id="GO:0003677">
    <property type="term" value="F:DNA binding"/>
    <property type="evidence" value="ECO:0007669"/>
    <property type="project" value="InterPro"/>
</dbReference>
<dbReference type="PANTHER" id="PTHR33375:SF1">
    <property type="entry name" value="CHROMOSOME-PARTITIONING PROTEIN PARB-RELATED"/>
    <property type="match status" value="1"/>
</dbReference>
<dbReference type="GO" id="GO:0005694">
    <property type="term" value="C:chromosome"/>
    <property type="evidence" value="ECO:0007669"/>
    <property type="project" value="TreeGrafter"/>
</dbReference>
<dbReference type="Pfam" id="PF17762">
    <property type="entry name" value="HTH_ParB"/>
    <property type="match status" value="1"/>
</dbReference>
<dbReference type="InterPro" id="IPR004437">
    <property type="entry name" value="ParB/RepB/Spo0J"/>
</dbReference>
<evidence type="ECO:0000256" key="3">
    <source>
        <dbReference type="SAM" id="MobiDB-lite"/>
    </source>
</evidence>
<gene>
    <name evidence="5" type="primary">spo0C_1</name>
    <name evidence="5" type="ORF">GAK35_02752</name>
</gene>
<comment type="caution">
    <text evidence="5">The sequence shown here is derived from an EMBL/GenBank/DDBJ whole genome shotgun (WGS) entry which is preliminary data.</text>
</comment>
<dbReference type="NCBIfam" id="TIGR00180">
    <property type="entry name" value="parB_part"/>
    <property type="match status" value="1"/>
</dbReference>
<evidence type="ECO:0000256" key="1">
    <source>
        <dbReference type="ARBA" id="ARBA00006295"/>
    </source>
</evidence>
<organism evidence="5 6">
    <name type="scientific">Herbaspirillum frisingense</name>
    <dbReference type="NCBI Taxonomy" id="92645"/>
    <lineage>
        <taxon>Bacteria</taxon>
        <taxon>Pseudomonadati</taxon>
        <taxon>Pseudomonadota</taxon>
        <taxon>Betaproteobacteria</taxon>
        <taxon>Burkholderiales</taxon>
        <taxon>Oxalobacteraceae</taxon>
        <taxon>Herbaspirillum</taxon>
    </lineage>
</organism>
<evidence type="ECO:0000313" key="5">
    <source>
        <dbReference type="EMBL" id="KAF1042379.1"/>
    </source>
</evidence>
<dbReference type="InterPro" id="IPR041468">
    <property type="entry name" value="HTH_ParB/Spo0J"/>
</dbReference>
<accession>A0A7V8JTH2</accession>
<dbReference type="InterPro" id="IPR050336">
    <property type="entry name" value="Chromosome_partition/occlusion"/>
</dbReference>
<reference evidence="6" key="1">
    <citation type="journal article" date="2020" name="MBio">
        <title>Horizontal gene transfer to a defensive symbiont with a reduced genome amongst a multipartite beetle microbiome.</title>
        <authorList>
            <person name="Waterworth S.C."/>
            <person name="Florez L.V."/>
            <person name="Rees E.R."/>
            <person name="Hertweck C."/>
            <person name="Kaltenpoth M."/>
            <person name="Kwan J.C."/>
        </authorList>
    </citation>
    <scope>NUCLEOTIDE SEQUENCE [LARGE SCALE GENOMIC DNA]</scope>
</reference>
<dbReference type="EMBL" id="WNDX01000085">
    <property type="protein sequence ID" value="KAF1042379.1"/>
    <property type="molecule type" value="Genomic_DNA"/>
</dbReference>
<name>A0A7V8JTH2_9BURK</name>
<dbReference type="InterPro" id="IPR003115">
    <property type="entry name" value="ParB_N"/>
</dbReference>
<dbReference type="GO" id="GO:0007059">
    <property type="term" value="P:chromosome segregation"/>
    <property type="evidence" value="ECO:0007669"/>
    <property type="project" value="UniProtKB-KW"/>
</dbReference>
<evidence type="ECO:0000256" key="2">
    <source>
        <dbReference type="ARBA" id="ARBA00022829"/>
    </source>
</evidence>